<name>A0AC61Y3Q6_9FLAO</name>
<protein>
    <submittedName>
        <fullName evidence="1">Uncharacterized protein</fullName>
    </submittedName>
</protein>
<sequence>MKNIYTIFTLFLLFLAPINVSAQNINTNPFWEGEIILNDGTSQQGFIQVPNNPAQGKVLIKSTKNGKNKKVKKKDIQTIKLTSQSGTVYQFEPVKVVLTLKGNSSLGKSLLLISKENDYAKFYVSYGVYRVNKDGELYMLYRYMQGRDFPSLEYYIKKRDFEKARLFHETNLSRGFKKSANAYLKEDPALLKKINNNELNFKDIDEIIEMYLETTKNL</sequence>
<accession>A0AC61Y3Q6</accession>
<evidence type="ECO:0000313" key="1">
    <source>
        <dbReference type="EMBL" id="VVU99099.1"/>
    </source>
</evidence>
<gene>
    <name evidence="1" type="ORF">FVB9532_00351</name>
</gene>
<proteinExistence type="predicted"/>
<dbReference type="EMBL" id="CABVMM010000001">
    <property type="protein sequence ID" value="VVU99099.1"/>
    <property type="molecule type" value="Genomic_DNA"/>
</dbReference>
<dbReference type="Proteomes" id="UP000356253">
    <property type="component" value="Unassembled WGS sequence"/>
</dbReference>
<comment type="caution">
    <text evidence="1">The sequence shown here is derived from an EMBL/GenBank/DDBJ whole genome shotgun (WGS) entry which is preliminary data.</text>
</comment>
<evidence type="ECO:0000313" key="2">
    <source>
        <dbReference type="Proteomes" id="UP000356253"/>
    </source>
</evidence>
<reference evidence="1" key="1">
    <citation type="submission" date="2019-09" db="EMBL/GenBank/DDBJ databases">
        <authorList>
            <person name="Rodrigo-Torres L."/>
            <person name="Arahal R. D."/>
            <person name="Lucena T."/>
        </authorList>
    </citation>
    <scope>NUCLEOTIDE SEQUENCE</scope>
    <source>
        <strain evidence="1">ISS653</strain>
    </source>
</reference>
<organism evidence="1 2">
    <name type="scientific">Mesonia oceanica</name>
    <dbReference type="NCBI Taxonomy" id="2687242"/>
    <lineage>
        <taxon>Bacteria</taxon>
        <taxon>Pseudomonadati</taxon>
        <taxon>Bacteroidota</taxon>
        <taxon>Flavobacteriia</taxon>
        <taxon>Flavobacteriales</taxon>
        <taxon>Flavobacteriaceae</taxon>
        <taxon>Mesonia</taxon>
    </lineage>
</organism>
<keyword evidence="2" id="KW-1185">Reference proteome</keyword>